<dbReference type="EMBL" id="VFML01000002">
    <property type="protein sequence ID" value="TQI94243.1"/>
    <property type="molecule type" value="Genomic_DNA"/>
</dbReference>
<gene>
    <name evidence="2" type="ORF">FB471_6403</name>
</gene>
<dbReference type="Proteomes" id="UP000320876">
    <property type="component" value="Unassembled WGS sequence"/>
</dbReference>
<feature type="transmembrane region" description="Helical" evidence="1">
    <location>
        <begin position="44"/>
        <end position="64"/>
    </location>
</feature>
<protein>
    <submittedName>
        <fullName evidence="2">Uncharacterized protein</fullName>
    </submittedName>
</protein>
<evidence type="ECO:0000313" key="3">
    <source>
        <dbReference type="Proteomes" id="UP000320876"/>
    </source>
</evidence>
<accession>A0A542CTU5</accession>
<keyword evidence="3" id="KW-1185">Reference proteome</keyword>
<sequence length="72" mass="8029">MSNPAERRQGVHTPRQVRAIAMLTVLGIAMFVVVAVVAEPSWILWVLGGLMLFSAAAFWGSYALDRRRRRSS</sequence>
<evidence type="ECO:0000313" key="2">
    <source>
        <dbReference type="EMBL" id="TQI94243.1"/>
    </source>
</evidence>
<keyword evidence="1" id="KW-0812">Transmembrane</keyword>
<feature type="transmembrane region" description="Helical" evidence="1">
    <location>
        <begin position="20"/>
        <end position="38"/>
    </location>
</feature>
<keyword evidence="1" id="KW-1133">Transmembrane helix</keyword>
<organism evidence="2 3">
    <name type="scientific">Amycolatopsis cihanbeyliensis</name>
    <dbReference type="NCBI Taxonomy" id="1128664"/>
    <lineage>
        <taxon>Bacteria</taxon>
        <taxon>Bacillati</taxon>
        <taxon>Actinomycetota</taxon>
        <taxon>Actinomycetes</taxon>
        <taxon>Pseudonocardiales</taxon>
        <taxon>Pseudonocardiaceae</taxon>
        <taxon>Amycolatopsis</taxon>
    </lineage>
</organism>
<comment type="caution">
    <text evidence="2">The sequence shown here is derived from an EMBL/GenBank/DDBJ whole genome shotgun (WGS) entry which is preliminary data.</text>
</comment>
<dbReference type="AlphaFoldDB" id="A0A542CTU5"/>
<proteinExistence type="predicted"/>
<keyword evidence="1" id="KW-0472">Membrane</keyword>
<dbReference type="RefSeq" id="WP_142003494.1">
    <property type="nucleotide sequence ID" value="NZ_VFML01000002.1"/>
</dbReference>
<name>A0A542CTU5_AMYCI</name>
<reference evidence="2 3" key="1">
    <citation type="submission" date="2019-06" db="EMBL/GenBank/DDBJ databases">
        <title>Sequencing the genomes of 1000 actinobacteria strains.</title>
        <authorList>
            <person name="Klenk H.-P."/>
        </authorList>
    </citation>
    <scope>NUCLEOTIDE SEQUENCE [LARGE SCALE GENOMIC DNA]</scope>
    <source>
        <strain evidence="2 3">DSM 45679</strain>
    </source>
</reference>
<dbReference type="OrthoDB" id="3556741at2"/>
<evidence type="ECO:0000256" key="1">
    <source>
        <dbReference type="SAM" id="Phobius"/>
    </source>
</evidence>